<evidence type="ECO:0000313" key="3">
    <source>
        <dbReference type="Proteomes" id="UP000321367"/>
    </source>
</evidence>
<dbReference type="PROSITE" id="PS51257">
    <property type="entry name" value="PROKAR_LIPOPROTEIN"/>
    <property type="match status" value="1"/>
</dbReference>
<dbReference type="RefSeq" id="WP_146933160.1">
    <property type="nucleotide sequence ID" value="NZ_CBCSHZ010000009.1"/>
</dbReference>
<gene>
    <name evidence="2" type="ORF">ES724_11735</name>
</gene>
<proteinExistence type="predicted"/>
<feature type="chain" id="PRO_5023139556" evidence="1">
    <location>
        <begin position="23"/>
        <end position="374"/>
    </location>
</feature>
<evidence type="ECO:0000256" key="1">
    <source>
        <dbReference type="SAM" id="SignalP"/>
    </source>
</evidence>
<sequence length="374" mass="40078">MKKHFKSISLCLLIAVGFSSCTTDDNSLDPTNLGGYAHLTDRKISVFDTNTDLNLNLLTASGVTVEAVEIMQDGSVIANAVVSGETASFNTSTLGALETGSISLFISSSLSNGKKAGDPASIRVADAISFVDTDDQPLPESVKFMDTTTTILAYSTYTRSATIDDVTLFWKKNDAGTYAESNMVLDVDGDEINLGDIDYTEYDAKVNDTLYYKFVANSGALSQEIETKIAILPQTFGAATNATLSADADMKEYNLGSGAYAAAGETGEMSFVDPSGFELVVDFVKATVPAGMTAEEYFNNTDLMVAEAAFNAGTKTTSVSDVSNGDVYIYEITRQNEDEEDLVYYGIIKIGNTIVVNGINSFEFKYAEGTIIRK</sequence>
<evidence type="ECO:0000313" key="2">
    <source>
        <dbReference type="EMBL" id="TXD93094.1"/>
    </source>
</evidence>
<comment type="caution">
    <text evidence="2">The sequence shown here is derived from an EMBL/GenBank/DDBJ whole genome shotgun (WGS) entry which is preliminary data.</text>
</comment>
<protein>
    <submittedName>
        <fullName evidence="2">Uncharacterized protein</fullName>
    </submittedName>
</protein>
<feature type="signal peptide" evidence="1">
    <location>
        <begin position="1"/>
        <end position="22"/>
    </location>
</feature>
<accession>A0A5C6ZV34</accession>
<dbReference type="Proteomes" id="UP000321367">
    <property type="component" value="Unassembled WGS sequence"/>
</dbReference>
<name>A0A5C6ZV34_9FLAO</name>
<dbReference type="OrthoDB" id="1451496at2"/>
<dbReference type="EMBL" id="VORY01000014">
    <property type="protein sequence ID" value="TXD93094.1"/>
    <property type="molecule type" value="Genomic_DNA"/>
</dbReference>
<dbReference type="AlphaFoldDB" id="A0A5C6ZV34"/>
<keyword evidence="1" id="KW-0732">Signal</keyword>
<organism evidence="2 3">
    <name type="scientific">Gillisia hiemivivida</name>
    <dbReference type="NCBI Taxonomy" id="291190"/>
    <lineage>
        <taxon>Bacteria</taxon>
        <taxon>Pseudomonadati</taxon>
        <taxon>Bacteroidota</taxon>
        <taxon>Flavobacteriia</taxon>
        <taxon>Flavobacteriales</taxon>
        <taxon>Flavobacteriaceae</taxon>
        <taxon>Gillisia</taxon>
    </lineage>
</organism>
<reference evidence="2 3" key="1">
    <citation type="submission" date="2019-08" db="EMBL/GenBank/DDBJ databases">
        <title>Genome sequence of Gillisia hiemivivida IC154 (type strain).</title>
        <authorList>
            <person name="Bowman J.P."/>
        </authorList>
    </citation>
    <scope>NUCLEOTIDE SEQUENCE [LARGE SCALE GENOMIC DNA]</scope>
    <source>
        <strain evidence="2 3">IC154</strain>
    </source>
</reference>
<keyword evidence="3" id="KW-1185">Reference proteome</keyword>